<organism evidence="1">
    <name type="scientific">Candidatus Methanophagaceae archaeon ANME-1 ERB6</name>
    <dbReference type="NCBI Taxonomy" id="2759912"/>
    <lineage>
        <taxon>Archaea</taxon>
        <taxon>Methanobacteriati</taxon>
        <taxon>Methanobacteriota</taxon>
        <taxon>Stenosarchaea group</taxon>
        <taxon>Methanomicrobia</taxon>
        <taxon>Candidatus Methanophagales</taxon>
        <taxon>Candidatus Methanophagaceae</taxon>
    </lineage>
</organism>
<dbReference type="EMBL" id="MT631455">
    <property type="protein sequence ID" value="QNO50918.1"/>
    <property type="molecule type" value="Genomic_DNA"/>
</dbReference>
<gene>
    <name evidence="1" type="ORF">LELLBOIK_00033</name>
</gene>
<evidence type="ECO:0000313" key="1">
    <source>
        <dbReference type="EMBL" id="QNO50918.1"/>
    </source>
</evidence>
<reference evidence="1" key="1">
    <citation type="submission" date="2020-06" db="EMBL/GenBank/DDBJ databases">
        <title>Unique genomic features of the anaerobic methanotrophic archaea.</title>
        <authorList>
            <person name="Chadwick G.L."/>
            <person name="Skennerton C.T."/>
            <person name="Laso-Perez R."/>
            <person name="Leu A.O."/>
            <person name="Speth D.R."/>
            <person name="Yu H."/>
            <person name="Morgan-Lang C."/>
            <person name="Hatzenpichler R."/>
            <person name="Goudeau D."/>
            <person name="Malmstrom R."/>
            <person name="Brazelton W.J."/>
            <person name="Woyke T."/>
            <person name="Hallam S.J."/>
            <person name="Tyson G.W."/>
            <person name="Wegener G."/>
            <person name="Boetius A."/>
            <person name="Orphan V."/>
        </authorList>
    </citation>
    <scope>NUCLEOTIDE SEQUENCE</scope>
</reference>
<accession>A0A7G9YSD4</accession>
<sequence>MKEKTTKVCPICGSAKLYYEVGGKIGFVYHCKNCGYLGSFIVEANEEMIHAIKDEYNNKKGDKING</sequence>
<proteinExistence type="predicted"/>
<name>A0A7G9YSD4_9EURY</name>
<dbReference type="AlphaFoldDB" id="A0A7G9YSD4"/>
<protein>
    <recommendedName>
        <fullName evidence="2">Transposase zinc-ribbon domain-containing protein</fullName>
    </recommendedName>
</protein>
<evidence type="ECO:0008006" key="2">
    <source>
        <dbReference type="Google" id="ProtNLM"/>
    </source>
</evidence>